<dbReference type="Proteomes" id="UP000828390">
    <property type="component" value="Unassembled WGS sequence"/>
</dbReference>
<reference evidence="1" key="2">
    <citation type="submission" date="2020-11" db="EMBL/GenBank/DDBJ databases">
        <authorList>
            <person name="McCartney M.A."/>
            <person name="Auch B."/>
            <person name="Kono T."/>
            <person name="Mallez S."/>
            <person name="Becker A."/>
            <person name="Gohl D.M."/>
            <person name="Silverstein K.A.T."/>
            <person name="Koren S."/>
            <person name="Bechman K.B."/>
            <person name="Herman A."/>
            <person name="Abrahante J.E."/>
            <person name="Garbe J."/>
        </authorList>
    </citation>
    <scope>NUCLEOTIDE SEQUENCE</scope>
    <source>
        <strain evidence="1">Duluth1</strain>
        <tissue evidence="1">Whole animal</tissue>
    </source>
</reference>
<evidence type="ECO:0008006" key="3">
    <source>
        <dbReference type="Google" id="ProtNLM"/>
    </source>
</evidence>
<proteinExistence type="predicted"/>
<gene>
    <name evidence="1" type="ORF">DPMN_156241</name>
</gene>
<organism evidence="1 2">
    <name type="scientific">Dreissena polymorpha</name>
    <name type="common">Zebra mussel</name>
    <name type="synonym">Mytilus polymorpha</name>
    <dbReference type="NCBI Taxonomy" id="45954"/>
    <lineage>
        <taxon>Eukaryota</taxon>
        <taxon>Metazoa</taxon>
        <taxon>Spiralia</taxon>
        <taxon>Lophotrochozoa</taxon>
        <taxon>Mollusca</taxon>
        <taxon>Bivalvia</taxon>
        <taxon>Autobranchia</taxon>
        <taxon>Heteroconchia</taxon>
        <taxon>Euheterodonta</taxon>
        <taxon>Imparidentia</taxon>
        <taxon>Neoheterodontei</taxon>
        <taxon>Myida</taxon>
        <taxon>Dreissenoidea</taxon>
        <taxon>Dreissenidae</taxon>
        <taxon>Dreissena</taxon>
    </lineage>
</organism>
<evidence type="ECO:0000313" key="1">
    <source>
        <dbReference type="EMBL" id="KAH3802563.1"/>
    </source>
</evidence>
<sequence length="196" mass="22051">MEHKDEVYFEVHGVNGAELEAAARSDSFIVDHTPPIMTEISDNKDGNRYQADKSKLSLKWDFFDSESGIGKYRTVIYESRHGIKQKHWPASERYNETKPMSTVNDKMDSTLGNLNMEDGVTYSLHVTAFDGALLATAHESTGVLIDTTPPSTPKVNISPTKLSWVLKTIQLSVLYYQYKFISPGLLTCYVVHINKS</sequence>
<dbReference type="AlphaFoldDB" id="A0A9D4JBN6"/>
<reference evidence="1" key="1">
    <citation type="journal article" date="2019" name="bioRxiv">
        <title>The Genome of the Zebra Mussel, Dreissena polymorpha: A Resource for Invasive Species Research.</title>
        <authorList>
            <person name="McCartney M.A."/>
            <person name="Auch B."/>
            <person name="Kono T."/>
            <person name="Mallez S."/>
            <person name="Zhang Y."/>
            <person name="Obille A."/>
            <person name="Becker A."/>
            <person name="Abrahante J.E."/>
            <person name="Garbe J."/>
            <person name="Badalamenti J.P."/>
            <person name="Herman A."/>
            <person name="Mangelson H."/>
            <person name="Liachko I."/>
            <person name="Sullivan S."/>
            <person name="Sone E.D."/>
            <person name="Koren S."/>
            <person name="Silverstein K.A.T."/>
            <person name="Beckman K.B."/>
            <person name="Gohl D.M."/>
        </authorList>
    </citation>
    <scope>NUCLEOTIDE SEQUENCE</scope>
    <source>
        <strain evidence="1">Duluth1</strain>
        <tissue evidence="1">Whole animal</tissue>
    </source>
</reference>
<dbReference type="PANTHER" id="PTHR16897:SF2">
    <property type="entry name" value="OS03G0226600 PROTEIN"/>
    <property type="match status" value="1"/>
</dbReference>
<name>A0A9D4JBN6_DREPO</name>
<protein>
    <recommendedName>
        <fullName evidence="3">Fibronectin type-III domain-containing protein</fullName>
    </recommendedName>
</protein>
<keyword evidence="2" id="KW-1185">Reference proteome</keyword>
<evidence type="ECO:0000313" key="2">
    <source>
        <dbReference type="Proteomes" id="UP000828390"/>
    </source>
</evidence>
<accession>A0A9D4JBN6</accession>
<comment type="caution">
    <text evidence="1">The sequence shown here is derived from an EMBL/GenBank/DDBJ whole genome shotgun (WGS) entry which is preliminary data.</text>
</comment>
<dbReference type="EMBL" id="JAIWYP010000007">
    <property type="protein sequence ID" value="KAH3802563.1"/>
    <property type="molecule type" value="Genomic_DNA"/>
</dbReference>
<dbReference type="PANTHER" id="PTHR16897">
    <property type="entry name" value="OS10G0105400 PROTEIN"/>
    <property type="match status" value="1"/>
</dbReference>